<dbReference type="PANTHER" id="PTHR10491">
    <property type="entry name" value="DTDP-4-DEHYDRORHAMNOSE REDUCTASE"/>
    <property type="match status" value="1"/>
</dbReference>
<dbReference type="InterPro" id="IPR036291">
    <property type="entry name" value="NAD(P)-bd_dom_sf"/>
</dbReference>
<name>A0A410X2F0_9BACL</name>
<dbReference type="Proteomes" id="UP001527202">
    <property type="component" value="Unassembled WGS sequence"/>
</dbReference>
<evidence type="ECO:0000256" key="2">
    <source>
        <dbReference type="RuleBase" id="RU364082"/>
    </source>
</evidence>
<dbReference type="GO" id="GO:0005829">
    <property type="term" value="C:cytosol"/>
    <property type="evidence" value="ECO:0007669"/>
    <property type="project" value="TreeGrafter"/>
</dbReference>
<proteinExistence type="inferred from homology"/>
<dbReference type="KEGG" id="pchi:PC41400_25090"/>
<comment type="pathway">
    <text evidence="2">Carbohydrate biosynthesis; dTDP-L-rhamnose biosynthesis.</text>
</comment>
<comment type="similarity">
    <text evidence="1 2">Belongs to the dTDP-4-dehydrorhamnose reductase family.</text>
</comment>
<dbReference type="EC" id="1.1.1.133" evidence="2"/>
<dbReference type="EMBL" id="CP026520">
    <property type="protein sequence ID" value="QAV20779.1"/>
    <property type="molecule type" value="Genomic_DNA"/>
</dbReference>
<dbReference type="UniPathway" id="UPA00124"/>
<dbReference type="GO" id="GO:0008831">
    <property type="term" value="F:dTDP-4-dehydrorhamnose reductase activity"/>
    <property type="evidence" value="ECO:0007669"/>
    <property type="project" value="UniProtKB-EC"/>
</dbReference>
<dbReference type="GO" id="GO:0019305">
    <property type="term" value="P:dTDP-rhamnose biosynthetic process"/>
    <property type="evidence" value="ECO:0007669"/>
    <property type="project" value="UniProtKB-UniPathway"/>
</dbReference>
<dbReference type="EMBL" id="JAMDMJ010000022">
    <property type="protein sequence ID" value="MCY9597583.1"/>
    <property type="molecule type" value="Genomic_DNA"/>
</dbReference>
<dbReference type="CDD" id="cd05254">
    <property type="entry name" value="dTDP_HR_like_SDR_e"/>
    <property type="match status" value="1"/>
</dbReference>
<dbReference type="RefSeq" id="WP_042230654.1">
    <property type="nucleotide sequence ID" value="NZ_CP026520.1"/>
</dbReference>
<dbReference type="AlphaFoldDB" id="A0A410X2F0"/>
<evidence type="ECO:0000259" key="3">
    <source>
        <dbReference type="Pfam" id="PF04321"/>
    </source>
</evidence>
<keyword evidence="2" id="KW-0521">NADP</keyword>
<dbReference type="Pfam" id="PF04321">
    <property type="entry name" value="RmlD_sub_bind"/>
    <property type="match status" value="1"/>
</dbReference>
<evidence type="ECO:0000313" key="4">
    <source>
        <dbReference type="EMBL" id="MCY9597583.1"/>
    </source>
</evidence>
<feature type="domain" description="RmlD-like substrate binding" evidence="3">
    <location>
        <begin position="1"/>
        <end position="237"/>
    </location>
</feature>
<dbReference type="OrthoDB" id="9803892at2"/>
<evidence type="ECO:0000256" key="1">
    <source>
        <dbReference type="ARBA" id="ARBA00010944"/>
    </source>
</evidence>
<evidence type="ECO:0000313" key="5">
    <source>
        <dbReference type="EMBL" id="QAV20779.1"/>
    </source>
</evidence>
<dbReference type="InterPro" id="IPR005913">
    <property type="entry name" value="dTDP_dehydrorham_reduct"/>
</dbReference>
<reference evidence="5 6" key="1">
    <citation type="submission" date="2018-01" db="EMBL/GenBank/DDBJ databases">
        <title>The whole genome sequencing and assembly of Paenibacillus chitinolyticus KCCM 41400 strain.</title>
        <authorList>
            <person name="Kim J.-Y."/>
            <person name="Park M.-K."/>
            <person name="Lee Y.-J."/>
            <person name="Yi H."/>
            <person name="Bahn Y.-S."/>
            <person name="Kim J.F."/>
            <person name="Lee D.-W."/>
        </authorList>
    </citation>
    <scope>NUCLEOTIDE SEQUENCE [LARGE SCALE GENOMIC DNA]</scope>
    <source>
        <strain evidence="5 6">KCCM 41400</strain>
    </source>
</reference>
<evidence type="ECO:0000313" key="6">
    <source>
        <dbReference type="Proteomes" id="UP000288943"/>
    </source>
</evidence>
<keyword evidence="2" id="KW-0560">Oxidoreductase</keyword>
<dbReference type="PANTHER" id="PTHR10491:SF4">
    <property type="entry name" value="METHIONINE ADENOSYLTRANSFERASE 2 SUBUNIT BETA"/>
    <property type="match status" value="1"/>
</dbReference>
<dbReference type="Proteomes" id="UP000288943">
    <property type="component" value="Chromosome"/>
</dbReference>
<dbReference type="InterPro" id="IPR029903">
    <property type="entry name" value="RmlD-like-bd"/>
</dbReference>
<comment type="function">
    <text evidence="2">Catalyzes the reduction of dTDP-6-deoxy-L-lyxo-4-hexulose to yield dTDP-L-rhamnose.</text>
</comment>
<reference evidence="4 7" key="2">
    <citation type="submission" date="2022-05" db="EMBL/GenBank/DDBJ databases">
        <title>Genome Sequencing of Bee-Associated Microbes.</title>
        <authorList>
            <person name="Dunlap C."/>
        </authorList>
    </citation>
    <scope>NUCLEOTIDE SEQUENCE [LARGE SCALE GENOMIC DNA]</scope>
    <source>
        <strain evidence="4 7">NRRL B-23120</strain>
    </source>
</reference>
<keyword evidence="7" id="KW-1185">Reference proteome</keyword>
<dbReference type="Gene3D" id="3.40.50.720">
    <property type="entry name" value="NAD(P)-binding Rossmann-like Domain"/>
    <property type="match status" value="1"/>
</dbReference>
<accession>A0A410X2F0</accession>
<protein>
    <recommendedName>
        <fullName evidence="2">dTDP-4-dehydrorhamnose reductase</fullName>
        <ecNumber evidence="2">1.1.1.133</ecNumber>
    </recommendedName>
</protein>
<evidence type="ECO:0000313" key="7">
    <source>
        <dbReference type="Proteomes" id="UP001527202"/>
    </source>
</evidence>
<gene>
    <name evidence="4" type="ORF">M5X16_17615</name>
    <name evidence="5" type="ORF">PC41400_25090</name>
</gene>
<sequence length="280" mass="31162">MKLLVTGGQGMAGHVMVRYLRRLPGFQVAYTTRDGSDRDGLLADARDTARIRGIIATFRPDAVINCIGVLNQFAEADPVNAYRVNGIFPHDLAEAALEAGGRLIHISTDCVFSGRRGDHTEDDVPDGTSIYGRSKALGEVRKAPHLTIRTSIIGPEIRESGIGLLQWFLSREGEVGGYTRAYWNGVTTLELAKFVEHALQRPELTGLVHLTAPVKVSKYELLNLFRKQFGRTDLEVRKNASVRLNRTLKNTRGDLNYAIPGYETMLKEMDEWMCVQCLES</sequence>
<dbReference type="GeneID" id="95378071"/>
<organism evidence="5 6">
    <name type="scientific">Paenibacillus chitinolyticus</name>
    <dbReference type="NCBI Taxonomy" id="79263"/>
    <lineage>
        <taxon>Bacteria</taxon>
        <taxon>Bacillati</taxon>
        <taxon>Bacillota</taxon>
        <taxon>Bacilli</taxon>
        <taxon>Bacillales</taxon>
        <taxon>Paenibacillaceae</taxon>
        <taxon>Paenibacillus</taxon>
    </lineage>
</organism>
<dbReference type="SUPFAM" id="SSF51735">
    <property type="entry name" value="NAD(P)-binding Rossmann-fold domains"/>
    <property type="match status" value="1"/>
</dbReference>